<evidence type="ECO:0000256" key="1">
    <source>
        <dbReference type="SAM" id="MobiDB-lite"/>
    </source>
</evidence>
<dbReference type="Proteomes" id="UP000663824">
    <property type="component" value="Unassembled WGS sequence"/>
</dbReference>
<comment type="caution">
    <text evidence="2">The sequence shown here is derived from an EMBL/GenBank/DDBJ whole genome shotgun (WGS) entry which is preliminary data.</text>
</comment>
<organism evidence="2 3">
    <name type="scientific">Rotaria magnacalcarata</name>
    <dbReference type="NCBI Taxonomy" id="392030"/>
    <lineage>
        <taxon>Eukaryota</taxon>
        <taxon>Metazoa</taxon>
        <taxon>Spiralia</taxon>
        <taxon>Gnathifera</taxon>
        <taxon>Rotifera</taxon>
        <taxon>Eurotatoria</taxon>
        <taxon>Bdelloidea</taxon>
        <taxon>Philodinida</taxon>
        <taxon>Philodinidae</taxon>
        <taxon>Rotaria</taxon>
    </lineage>
</organism>
<accession>A0A817AP70</accession>
<evidence type="ECO:0000313" key="2">
    <source>
        <dbReference type="EMBL" id="CAF2259382.1"/>
    </source>
</evidence>
<gene>
    <name evidence="2" type="ORF">MBJ925_LOCUS38464</name>
</gene>
<feature type="compositionally biased region" description="Basic and acidic residues" evidence="1">
    <location>
        <begin position="238"/>
        <end position="252"/>
    </location>
</feature>
<feature type="region of interest" description="Disordered" evidence="1">
    <location>
        <begin position="142"/>
        <end position="166"/>
    </location>
</feature>
<reference evidence="2" key="1">
    <citation type="submission" date="2021-02" db="EMBL/GenBank/DDBJ databases">
        <authorList>
            <person name="Nowell W R."/>
        </authorList>
    </citation>
    <scope>NUCLEOTIDE SEQUENCE</scope>
</reference>
<feature type="compositionally biased region" description="Acidic residues" evidence="1">
    <location>
        <begin position="142"/>
        <end position="165"/>
    </location>
</feature>
<protein>
    <submittedName>
        <fullName evidence="2">Uncharacterized protein</fullName>
    </submittedName>
</protein>
<dbReference type="AlphaFoldDB" id="A0A817AP70"/>
<name>A0A817AP70_9BILA</name>
<feature type="region of interest" description="Disordered" evidence="1">
    <location>
        <begin position="269"/>
        <end position="289"/>
    </location>
</feature>
<feature type="region of interest" description="Disordered" evidence="1">
    <location>
        <begin position="233"/>
        <end position="254"/>
    </location>
</feature>
<evidence type="ECO:0000313" key="3">
    <source>
        <dbReference type="Proteomes" id="UP000663824"/>
    </source>
</evidence>
<sequence length="349" mass="40165">MFSKCPNAETEPLLTMLTIPTAYDSNFKVQLDSWYFCDAKTSAQLDHTMKYRRKYIRLVLSHVCHDELLFDFQTFSFTNENGSITGSIRWIPKMIYNNPHNKNKIIGIDDFQTLANLDPVPLTTARLRHVLQIDDSMSITDDDELLKNEDEYDSDVDTSDIEENDDKYIDMNEAPTTPINQSWSVQDLADGERDPQLDSLASSVTTSKSEASDNLGDKQIDDFINEAAATVRSPQQNRLEEKVARSTSDNDKNSAAINLQLSELEKKNDQLEKDSQNERQRMEQLLDSGSKHEQEVIHLLDQIAKMEALQKESMRQQAKLKEMSENIKTVDYNNIQHRKIRSLFVIYKI</sequence>
<proteinExistence type="predicted"/>
<dbReference type="EMBL" id="CAJNRE010021527">
    <property type="protein sequence ID" value="CAF2259382.1"/>
    <property type="molecule type" value="Genomic_DNA"/>
</dbReference>